<dbReference type="AlphaFoldDB" id="A0A1M5PJS5"/>
<dbReference type="InterPro" id="IPR043128">
    <property type="entry name" value="Rev_trsase/Diguanyl_cyclase"/>
</dbReference>
<name>A0A1M5PJS5_9FIRM</name>
<dbReference type="CDD" id="cd01948">
    <property type="entry name" value="EAL"/>
    <property type="match status" value="1"/>
</dbReference>
<feature type="transmembrane region" description="Helical" evidence="2">
    <location>
        <begin position="126"/>
        <end position="150"/>
    </location>
</feature>
<feature type="transmembrane region" description="Helical" evidence="2">
    <location>
        <begin position="98"/>
        <end position="120"/>
    </location>
</feature>
<dbReference type="Gene3D" id="3.30.70.270">
    <property type="match status" value="1"/>
</dbReference>
<dbReference type="InterPro" id="IPR035919">
    <property type="entry name" value="EAL_sf"/>
</dbReference>
<evidence type="ECO:0000256" key="1">
    <source>
        <dbReference type="SAM" id="Coils"/>
    </source>
</evidence>
<evidence type="ECO:0000259" key="4">
    <source>
        <dbReference type="PROSITE" id="PS50887"/>
    </source>
</evidence>
<accession>A0A1M5PJS5</accession>
<keyword evidence="1" id="KW-0175">Coiled coil</keyword>
<evidence type="ECO:0000313" key="5">
    <source>
        <dbReference type="EMBL" id="SHH01473.1"/>
    </source>
</evidence>
<feature type="transmembrane region" description="Helical" evidence="2">
    <location>
        <begin position="66"/>
        <end position="86"/>
    </location>
</feature>
<keyword evidence="2" id="KW-1133">Transmembrane helix</keyword>
<dbReference type="OrthoDB" id="1757987at2"/>
<keyword evidence="6" id="KW-1185">Reference proteome</keyword>
<dbReference type="NCBIfam" id="TIGR00254">
    <property type="entry name" value="GGDEF"/>
    <property type="match status" value="1"/>
</dbReference>
<dbReference type="STRING" id="1123350.SAMN02744040_00506"/>
<dbReference type="InterPro" id="IPR029787">
    <property type="entry name" value="Nucleotide_cyclase"/>
</dbReference>
<dbReference type="Pfam" id="PF00563">
    <property type="entry name" value="EAL"/>
    <property type="match status" value="1"/>
</dbReference>
<dbReference type="SUPFAM" id="SSF55073">
    <property type="entry name" value="Nucleotide cyclase"/>
    <property type="match status" value="1"/>
</dbReference>
<dbReference type="PROSITE" id="PS50883">
    <property type="entry name" value="EAL"/>
    <property type="match status" value="1"/>
</dbReference>
<dbReference type="Pfam" id="PF00990">
    <property type="entry name" value="GGDEF"/>
    <property type="match status" value="1"/>
</dbReference>
<dbReference type="EMBL" id="FQXH01000006">
    <property type="protein sequence ID" value="SHH01473.1"/>
    <property type="molecule type" value="Genomic_DNA"/>
</dbReference>
<dbReference type="InterPro" id="IPR001633">
    <property type="entry name" value="EAL_dom"/>
</dbReference>
<gene>
    <name evidence="5" type="ORF">SAMN02744040_00506</name>
</gene>
<reference evidence="6" key="1">
    <citation type="submission" date="2016-11" db="EMBL/GenBank/DDBJ databases">
        <authorList>
            <person name="Varghese N."/>
            <person name="Submissions S."/>
        </authorList>
    </citation>
    <scope>NUCLEOTIDE SEQUENCE [LARGE SCALE GENOMIC DNA]</scope>
    <source>
        <strain evidence="6">DSM 15285</strain>
    </source>
</reference>
<keyword evidence="2" id="KW-0472">Membrane</keyword>
<evidence type="ECO:0000259" key="3">
    <source>
        <dbReference type="PROSITE" id="PS50883"/>
    </source>
</evidence>
<protein>
    <submittedName>
        <fullName evidence="5">Diguanylate cyclase (GGDEF) domain-containing protein</fullName>
    </submittedName>
</protein>
<dbReference type="FunFam" id="3.30.70.270:FF:000001">
    <property type="entry name" value="Diguanylate cyclase domain protein"/>
    <property type="match status" value="1"/>
</dbReference>
<dbReference type="PANTHER" id="PTHR44757">
    <property type="entry name" value="DIGUANYLATE CYCLASE DGCP"/>
    <property type="match status" value="1"/>
</dbReference>
<feature type="transmembrane region" description="Helical" evidence="2">
    <location>
        <begin position="6"/>
        <end position="24"/>
    </location>
</feature>
<dbReference type="Gene3D" id="3.20.20.450">
    <property type="entry name" value="EAL domain"/>
    <property type="match status" value="1"/>
</dbReference>
<dbReference type="SMART" id="SM00267">
    <property type="entry name" value="GGDEF"/>
    <property type="match status" value="1"/>
</dbReference>
<sequence length="713" mass="82230">MYNLKNNRLLFVFILIIGFILNFFKFSLLPGINFIFGSIVTLIIIRLYGIVGGVVTSVVINIYAHFYSFYFITVYIFEAVVVGLICKYRKENIVLLDSFYWLFIGMPYMYILCKLLGFSSTLSLSIMFKFCVNGIVNSIIANIVITYLHIKNLNKNKFYFEEIIFNLFVGGTAFSSLIISISNGYNNMYDLLRDLIIILIFVLLSFVFSNILVKIVVSPIYRLSKITLNLPKKIFYQRSVRWPNSIIIELNSFINNLRQVNSVLNENFKQLQDENKRLKYLVYKDALTELPNRTMFQDKLNIELNKAKRYKEKLAVMFIDLDGFKRINDTLGHSTGDQLLKEFSQRLLNSVEEKDIVSRLGGDEFTILLPKINSEKDIISVADKIIQSMKKPCILNGQEFRIASSIGISIFPQNGQTVDILLKNADIAMYRAKQKGKNNYQFYTPDMNFTTFENLVLENKLYNALEKNELELYYQPQVDLNTGQIIGMEALIRWVNPELGFISPAKFIPIAEETGLIIPIGEWTLRSACKQNKLWQDMGFNPMRVAVNISAYQFQQEDFVEKVRQILNETGLDPKWLEIEITESIAIKNVDFTVRTLRKFKDMGIKVSIDDFGTGFSSLAYLKNFKIDALKIDYSFVKDIGINSENESIIKAIIMLAKNLKLNVIAEGVETKEQLKFLKHQECNESQGYLFSKPVPSREFEKLLIRNNVFSIA</sequence>
<feature type="transmembrane region" description="Helical" evidence="2">
    <location>
        <begin position="195"/>
        <end position="217"/>
    </location>
</feature>
<dbReference type="InterPro" id="IPR000160">
    <property type="entry name" value="GGDEF_dom"/>
</dbReference>
<dbReference type="PANTHER" id="PTHR44757:SF2">
    <property type="entry name" value="BIOFILM ARCHITECTURE MAINTENANCE PROTEIN MBAA"/>
    <property type="match status" value="1"/>
</dbReference>
<keyword evidence="2" id="KW-0812">Transmembrane</keyword>
<feature type="transmembrane region" description="Helical" evidence="2">
    <location>
        <begin position="162"/>
        <end position="183"/>
    </location>
</feature>
<organism evidence="5 6">
    <name type="scientific">Tepidibacter thalassicus DSM 15285</name>
    <dbReference type="NCBI Taxonomy" id="1123350"/>
    <lineage>
        <taxon>Bacteria</taxon>
        <taxon>Bacillati</taxon>
        <taxon>Bacillota</taxon>
        <taxon>Clostridia</taxon>
        <taxon>Peptostreptococcales</taxon>
        <taxon>Peptostreptococcaceae</taxon>
        <taxon>Tepidibacter</taxon>
    </lineage>
</organism>
<dbReference type="SUPFAM" id="SSF141868">
    <property type="entry name" value="EAL domain-like"/>
    <property type="match status" value="1"/>
</dbReference>
<dbReference type="FunFam" id="3.20.20.450:FF:000001">
    <property type="entry name" value="Cyclic di-GMP phosphodiesterase yahA"/>
    <property type="match status" value="1"/>
</dbReference>
<dbReference type="CDD" id="cd01949">
    <property type="entry name" value="GGDEF"/>
    <property type="match status" value="1"/>
</dbReference>
<dbReference type="Proteomes" id="UP000242520">
    <property type="component" value="Unassembled WGS sequence"/>
</dbReference>
<dbReference type="SMART" id="SM00052">
    <property type="entry name" value="EAL"/>
    <property type="match status" value="1"/>
</dbReference>
<feature type="domain" description="EAL" evidence="3">
    <location>
        <begin position="454"/>
        <end position="708"/>
    </location>
</feature>
<dbReference type="PROSITE" id="PS50887">
    <property type="entry name" value="GGDEF"/>
    <property type="match status" value="1"/>
</dbReference>
<feature type="coiled-coil region" evidence="1">
    <location>
        <begin position="254"/>
        <end position="281"/>
    </location>
</feature>
<feature type="domain" description="GGDEF" evidence="4">
    <location>
        <begin position="312"/>
        <end position="445"/>
    </location>
</feature>
<evidence type="ECO:0000313" key="6">
    <source>
        <dbReference type="Proteomes" id="UP000242520"/>
    </source>
</evidence>
<proteinExistence type="predicted"/>
<evidence type="ECO:0000256" key="2">
    <source>
        <dbReference type="SAM" id="Phobius"/>
    </source>
</evidence>
<dbReference type="InterPro" id="IPR052155">
    <property type="entry name" value="Biofilm_reg_signaling"/>
</dbReference>
<feature type="transmembrane region" description="Helical" evidence="2">
    <location>
        <begin position="36"/>
        <end position="60"/>
    </location>
</feature>